<dbReference type="PANTHER" id="PTHR45900:SF1">
    <property type="entry name" value="MITOCHONDRIAL DNA REPAIR PROTEIN RECA HOMOLOG-RELATED"/>
    <property type="match status" value="1"/>
</dbReference>
<accession>A0A2N1PQH9</accession>
<dbReference type="GO" id="GO:0006310">
    <property type="term" value="P:DNA recombination"/>
    <property type="evidence" value="ECO:0007669"/>
    <property type="project" value="UniProtKB-UniRule"/>
</dbReference>
<evidence type="ECO:0000259" key="12">
    <source>
        <dbReference type="PROSITE" id="PS50163"/>
    </source>
</evidence>
<dbReference type="PROSITE" id="PS00321">
    <property type="entry name" value="RECA_1"/>
    <property type="match status" value="1"/>
</dbReference>
<evidence type="ECO:0000256" key="6">
    <source>
        <dbReference type="ARBA" id="ARBA00023172"/>
    </source>
</evidence>
<dbReference type="InterPro" id="IPR020584">
    <property type="entry name" value="DNA_recomb/repair_RecA_CS"/>
</dbReference>
<dbReference type="GO" id="GO:0003684">
    <property type="term" value="F:damaged DNA binding"/>
    <property type="evidence" value="ECO:0007669"/>
    <property type="project" value="UniProtKB-UniRule"/>
</dbReference>
<dbReference type="InterPro" id="IPR020588">
    <property type="entry name" value="RecA_ATP-bd"/>
</dbReference>
<dbReference type="EMBL" id="PGXC01000005">
    <property type="protein sequence ID" value="PKK90588.1"/>
    <property type="molecule type" value="Genomic_DNA"/>
</dbReference>
<name>A0A2N1PQH9_9BACT</name>
<proteinExistence type="inferred from homology"/>
<evidence type="ECO:0000313" key="14">
    <source>
        <dbReference type="Proteomes" id="UP000233256"/>
    </source>
</evidence>
<evidence type="ECO:0000256" key="4">
    <source>
        <dbReference type="ARBA" id="ARBA00022840"/>
    </source>
</evidence>
<dbReference type="InterPro" id="IPR049428">
    <property type="entry name" value="RecA-like_N"/>
</dbReference>
<dbReference type="GO" id="GO:0003697">
    <property type="term" value="F:single-stranded DNA binding"/>
    <property type="evidence" value="ECO:0007669"/>
    <property type="project" value="UniProtKB-UniRule"/>
</dbReference>
<evidence type="ECO:0000259" key="11">
    <source>
        <dbReference type="PROSITE" id="PS50162"/>
    </source>
</evidence>
<dbReference type="Proteomes" id="UP000233256">
    <property type="component" value="Unassembled WGS sequence"/>
</dbReference>
<dbReference type="GO" id="GO:0005524">
    <property type="term" value="F:ATP binding"/>
    <property type="evidence" value="ECO:0007669"/>
    <property type="project" value="UniProtKB-UniRule"/>
</dbReference>
<keyword evidence="5 7" id="KW-0238">DNA-binding</keyword>
<dbReference type="GO" id="GO:0009432">
    <property type="term" value="P:SOS response"/>
    <property type="evidence" value="ECO:0007669"/>
    <property type="project" value="UniProtKB-UniRule"/>
</dbReference>
<comment type="similarity">
    <text evidence="1 7 9">Belongs to the RecA family.</text>
</comment>
<evidence type="ECO:0000256" key="1">
    <source>
        <dbReference type="ARBA" id="ARBA00009391"/>
    </source>
</evidence>
<evidence type="ECO:0000256" key="3">
    <source>
        <dbReference type="ARBA" id="ARBA00022741"/>
    </source>
</evidence>
<evidence type="ECO:0000256" key="2">
    <source>
        <dbReference type="ARBA" id="ARBA00015553"/>
    </source>
</evidence>
<comment type="caution">
    <text evidence="13">The sequence shown here is derived from an EMBL/GenBank/DDBJ whole genome shotgun (WGS) entry which is preliminary data.</text>
</comment>
<feature type="domain" description="RecA family profile 1" evidence="11">
    <location>
        <begin position="37"/>
        <end position="196"/>
    </location>
</feature>
<keyword evidence="7 9" id="KW-0227">DNA damage</keyword>
<dbReference type="SMART" id="SM00382">
    <property type="entry name" value="AAA"/>
    <property type="match status" value="1"/>
</dbReference>
<dbReference type="SUPFAM" id="SSF54752">
    <property type="entry name" value="RecA protein, C-terminal domain"/>
    <property type="match status" value="1"/>
</dbReference>
<evidence type="ECO:0000256" key="8">
    <source>
        <dbReference type="RuleBase" id="RU000526"/>
    </source>
</evidence>
<keyword evidence="7" id="KW-0963">Cytoplasm</keyword>
<dbReference type="InterPro" id="IPR003593">
    <property type="entry name" value="AAA+_ATPase"/>
</dbReference>
<evidence type="ECO:0000256" key="9">
    <source>
        <dbReference type="RuleBase" id="RU004527"/>
    </source>
</evidence>
<dbReference type="InterPro" id="IPR027417">
    <property type="entry name" value="P-loop_NTPase"/>
</dbReference>
<dbReference type="CDD" id="cd00983">
    <property type="entry name" value="RecA"/>
    <property type="match status" value="1"/>
</dbReference>
<dbReference type="Gene3D" id="3.40.50.300">
    <property type="entry name" value="P-loop containing nucleotide triphosphate hydrolases"/>
    <property type="match status" value="1"/>
</dbReference>
<dbReference type="NCBIfam" id="TIGR02012">
    <property type="entry name" value="tigrfam_recA"/>
    <property type="match status" value="1"/>
</dbReference>
<protein>
    <recommendedName>
        <fullName evidence="2 7">Protein RecA</fullName>
    </recommendedName>
    <alternativeName>
        <fullName evidence="7 8">Recombinase A</fullName>
    </alternativeName>
</protein>
<dbReference type="InterPro" id="IPR013765">
    <property type="entry name" value="DNA_recomb/repair_RecA"/>
</dbReference>
<evidence type="ECO:0000313" key="13">
    <source>
        <dbReference type="EMBL" id="PKK90588.1"/>
    </source>
</evidence>
<feature type="region of interest" description="Disordered" evidence="10">
    <location>
        <begin position="332"/>
        <end position="352"/>
    </location>
</feature>
<sequence>MELFPGQQELKKSLTEIVKRYGPGSVMRMGEGPSWMPSDVFSTGSPTLDQAIGIGGLPAGRIIEIFGPEGSGKTTLALSSMARAQERGCEVAFIDVEHALDPAYASALGLSLDRLVVSQPQCAEEALGIAELLMKSGAIDMVVIDSVAALVPRAEMEGNIGDMMVGLQARIMSQALRRLAGVSSNSKCALVFINQLREKVGVTFGSPETTPGGRALKFYSSVRLDVRRKEVLRDGEKIVGNVVAVKVVKNKVAPPFGKAEIELYYGRGFSVCSEIMKMAVDAGIIEKAGAWYRLDGETIGQGRDQTIRTIEQNESIRLRLTESLGMRMVDSPVVPEDEGESEKMESVDTKGNQTQFAELSDFAADLSLDDKMRVEAA</sequence>
<dbReference type="HAMAP" id="MF_00268">
    <property type="entry name" value="RecA"/>
    <property type="match status" value="1"/>
</dbReference>
<dbReference type="InterPro" id="IPR020587">
    <property type="entry name" value="RecA_monomer-monomer_interface"/>
</dbReference>
<dbReference type="PRINTS" id="PR00142">
    <property type="entry name" value="RECA"/>
</dbReference>
<feature type="domain" description="RecA family profile 2" evidence="12">
    <location>
        <begin position="201"/>
        <end position="274"/>
    </location>
</feature>
<dbReference type="PROSITE" id="PS50162">
    <property type="entry name" value="RECA_2"/>
    <property type="match status" value="1"/>
</dbReference>
<evidence type="ECO:0000256" key="7">
    <source>
        <dbReference type="HAMAP-Rule" id="MF_00268"/>
    </source>
</evidence>
<comment type="subcellular location">
    <subcellularLocation>
        <location evidence="7">Cytoplasm</location>
    </subcellularLocation>
</comment>
<keyword evidence="3 7" id="KW-0547">Nucleotide-binding</keyword>
<dbReference type="FunFam" id="3.40.50.300:FF:000087">
    <property type="entry name" value="Recombinase RecA"/>
    <property type="match status" value="1"/>
</dbReference>
<evidence type="ECO:0000256" key="10">
    <source>
        <dbReference type="SAM" id="MobiDB-lite"/>
    </source>
</evidence>
<keyword evidence="4 7" id="KW-0067">ATP-binding</keyword>
<dbReference type="Pfam" id="PF00154">
    <property type="entry name" value="RecA_N"/>
    <property type="match status" value="1"/>
</dbReference>
<dbReference type="InterPro" id="IPR049261">
    <property type="entry name" value="RecA-like_C"/>
</dbReference>
<keyword evidence="7 8" id="KW-0234">DNA repair</keyword>
<dbReference type="GO" id="GO:0140664">
    <property type="term" value="F:ATP-dependent DNA damage sensor activity"/>
    <property type="evidence" value="ECO:0007669"/>
    <property type="project" value="InterPro"/>
</dbReference>
<organism evidence="13 14">
    <name type="scientific">Candidatus Wallbacteria bacterium HGW-Wallbacteria-1</name>
    <dbReference type="NCBI Taxonomy" id="2013854"/>
    <lineage>
        <taxon>Bacteria</taxon>
        <taxon>Candidatus Walliibacteriota</taxon>
    </lineage>
</organism>
<dbReference type="PROSITE" id="PS50163">
    <property type="entry name" value="RECA_3"/>
    <property type="match status" value="1"/>
</dbReference>
<dbReference type="InterPro" id="IPR023400">
    <property type="entry name" value="RecA_C_sf"/>
</dbReference>
<evidence type="ECO:0000256" key="5">
    <source>
        <dbReference type="ARBA" id="ARBA00023125"/>
    </source>
</evidence>
<dbReference type="Pfam" id="PF21096">
    <property type="entry name" value="RecA_C"/>
    <property type="match status" value="1"/>
</dbReference>
<keyword evidence="7 8" id="KW-0742">SOS response</keyword>
<reference evidence="13 14" key="1">
    <citation type="journal article" date="2017" name="ISME J.">
        <title>Potential for microbial H2 and metal transformations associated with novel bacteria and archaea in deep terrestrial subsurface sediments.</title>
        <authorList>
            <person name="Hernsdorf A.W."/>
            <person name="Amano Y."/>
            <person name="Miyakawa K."/>
            <person name="Ise K."/>
            <person name="Suzuki Y."/>
            <person name="Anantharaman K."/>
            <person name="Probst A."/>
            <person name="Burstein D."/>
            <person name="Thomas B.C."/>
            <person name="Banfield J.F."/>
        </authorList>
    </citation>
    <scope>NUCLEOTIDE SEQUENCE [LARGE SCALE GENOMIC DNA]</scope>
    <source>
        <strain evidence="13">HGW-Wallbacteria-1</strain>
    </source>
</reference>
<dbReference type="SUPFAM" id="SSF52540">
    <property type="entry name" value="P-loop containing nucleoside triphosphate hydrolases"/>
    <property type="match status" value="1"/>
</dbReference>
<dbReference type="GO" id="GO:0005829">
    <property type="term" value="C:cytosol"/>
    <property type="evidence" value="ECO:0007669"/>
    <property type="project" value="TreeGrafter"/>
</dbReference>
<keyword evidence="6 7" id="KW-0233">DNA recombination</keyword>
<dbReference type="PANTHER" id="PTHR45900">
    <property type="entry name" value="RECA"/>
    <property type="match status" value="1"/>
</dbReference>
<comment type="function">
    <text evidence="7">Can catalyze the hydrolysis of ATP in the presence of single-stranded DNA, the ATP-dependent uptake of single-stranded DNA by duplex DNA, and the ATP-dependent hybridization of homologous single-stranded DNAs. It interacts with LexA causing its activation and leading to its autocatalytic cleavage.</text>
</comment>
<dbReference type="AlphaFoldDB" id="A0A2N1PQH9"/>
<dbReference type="GO" id="GO:0006281">
    <property type="term" value="P:DNA repair"/>
    <property type="evidence" value="ECO:0007669"/>
    <property type="project" value="UniProtKB-UniRule"/>
</dbReference>
<comment type="caution">
    <text evidence="7">Lacks conserved residue(s) required for the propagation of feature annotation.</text>
</comment>
<gene>
    <name evidence="7 13" type="primary">recA</name>
    <name evidence="13" type="ORF">CVV64_09530</name>
</gene>